<dbReference type="InterPro" id="IPR044861">
    <property type="entry name" value="IPNS-like_FE2OG_OXY"/>
</dbReference>
<dbReference type="GO" id="GO:0016746">
    <property type="term" value="F:acyltransferase activity"/>
    <property type="evidence" value="ECO:0007669"/>
    <property type="project" value="InterPro"/>
</dbReference>
<dbReference type="InterPro" id="IPR002123">
    <property type="entry name" value="Plipid/glycerol_acylTrfase"/>
</dbReference>
<evidence type="ECO:0000256" key="15">
    <source>
        <dbReference type="ARBA" id="ARBA00076740"/>
    </source>
</evidence>
<dbReference type="CDD" id="cd13200">
    <property type="entry name" value="FERM_C_KCBP"/>
    <property type="match status" value="1"/>
</dbReference>
<evidence type="ECO:0000256" key="12">
    <source>
        <dbReference type="ARBA" id="ARBA00054658"/>
    </source>
</evidence>
<evidence type="ECO:0000256" key="4">
    <source>
        <dbReference type="ARBA" id="ARBA00022723"/>
    </source>
</evidence>
<dbReference type="SMART" id="SM00295">
    <property type="entry name" value="B41"/>
    <property type="match status" value="1"/>
</dbReference>
<dbReference type="Pfam" id="PF03171">
    <property type="entry name" value="2OG-FeII_Oxy"/>
    <property type="match status" value="2"/>
</dbReference>
<evidence type="ECO:0000256" key="16">
    <source>
        <dbReference type="PROSITE-ProRule" id="PRU00283"/>
    </source>
</evidence>
<keyword evidence="11" id="KW-0206">Cytoskeleton</keyword>
<evidence type="ECO:0000256" key="8">
    <source>
        <dbReference type="ARBA" id="ARBA00023004"/>
    </source>
</evidence>
<dbReference type="InterPro" id="IPR027640">
    <property type="entry name" value="Kinesin-like_fam"/>
</dbReference>
<dbReference type="CDD" id="cd07989">
    <property type="entry name" value="LPLAT_AGPAT-like"/>
    <property type="match status" value="1"/>
</dbReference>
<dbReference type="InterPro" id="IPR027443">
    <property type="entry name" value="IPNS-like_sf"/>
</dbReference>
<evidence type="ECO:0000256" key="9">
    <source>
        <dbReference type="ARBA" id="ARBA00023054"/>
    </source>
</evidence>
<reference evidence="23 24" key="1">
    <citation type="submission" date="2018-10" db="EMBL/GenBank/DDBJ databases">
        <title>A high-quality apple genome assembly.</title>
        <authorList>
            <person name="Hu J."/>
        </authorList>
    </citation>
    <scope>NUCLEOTIDE SEQUENCE [LARGE SCALE GENOMIC DNA]</scope>
    <source>
        <strain evidence="24">cv. HFTH1</strain>
        <tissue evidence="23">Young leaf</tissue>
    </source>
</reference>
<dbReference type="InterPro" id="IPR038185">
    <property type="entry name" value="MyTH4_dom_sf"/>
</dbReference>
<dbReference type="Gene3D" id="2.30.29.30">
    <property type="entry name" value="Pleckstrin-homology domain (PH domain)/Phosphotyrosine-binding domain (PTB)"/>
    <property type="match status" value="1"/>
</dbReference>
<keyword evidence="10 16" id="KW-0505">Motor protein</keyword>
<dbReference type="GO" id="GO:0007018">
    <property type="term" value="P:microtubule-based movement"/>
    <property type="evidence" value="ECO:0007669"/>
    <property type="project" value="InterPro"/>
</dbReference>
<evidence type="ECO:0000256" key="5">
    <source>
        <dbReference type="ARBA" id="ARBA00022741"/>
    </source>
</evidence>
<evidence type="ECO:0000256" key="11">
    <source>
        <dbReference type="ARBA" id="ARBA00023212"/>
    </source>
</evidence>
<dbReference type="PROSITE" id="PS00411">
    <property type="entry name" value="KINESIN_MOTOR_1"/>
    <property type="match status" value="1"/>
</dbReference>
<comment type="subcellular location">
    <subcellularLocation>
        <location evidence="1">Cytoplasm</location>
        <location evidence="1">Cytoskeleton</location>
    </subcellularLocation>
</comment>
<dbReference type="PANTHER" id="PTHR47972">
    <property type="entry name" value="KINESIN-LIKE PROTEIN KLP-3"/>
    <property type="match status" value="1"/>
</dbReference>
<dbReference type="PROSITE" id="PS50067">
    <property type="entry name" value="KINESIN_MOTOR_2"/>
    <property type="match status" value="1"/>
</dbReference>
<dbReference type="InterPro" id="IPR000299">
    <property type="entry name" value="FERM_domain"/>
</dbReference>
<dbReference type="InterPro" id="IPR026992">
    <property type="entry name" value="DIOX_N"/>
</dbReference>
<dbReference type="SUPFAM" id="SSF51197">
    <property type="entry name" value="Clavaminate synthase-like"/>
    <property type="match status" value="2"/>
</dbReference>
<dbReference type="Proteomes" id="UP000290289">
    <property type="component" value="Chromosome 15"/>
</dbReference>
<dbReference type="FunFam" id="3.10.20.90:FF:000090">
    <property type="entry name" value="Kinesin-like calmodulin-binding protein (ZWICHEL)"/>
    <property type="match status" value="1"/>
</dbReference>
<keyword evidence="5 16" id="KW-0547">Nucleotide-binding</keyword>
<evidence type="ECO:0000256" key="17">
    <source>
        <dbReference type="SAM" id="Coils"/>
    </source>
</evidence>
<dbReference type="SUPFAM" id="SSF50729">
    <property type="entry name" value="PH domain-like"/>
    <property type="match status" value="1"/>
</dbReference>
<feature type="coiled-coil region" evidence="17">
    <location>
        <begin position="935"/>
        <end position="1162"/>
    </location>
</feature>
<dbReference type="Pfam" id="PF00225">
    <property type="entry name" value="Kinesin"/>
    <property type="match status" value="1"/>
</dbReference>
<feature type="domain" description="Kinesin motor" evidence="20">
    <location>
        <begin position="1197"/>
        <end position="1518"/>
    </location>
</feature>
<dbReference type="CDD" id="cd01366">
    <property type="entry name" value="KISc_C_terminal"/>
    <property type="match status" value="1"/>
</dbReference>
<keyword evidence="6 16" id="KW-0067">ATP-binding</keyword>
<dbReference type="PANTHER" id="PTHR47972:SF16">
    <property type="entry name" value="KINESIN-LIKE PROTEIN"/>
    <property type="match status" value="1"/>
</dbReference>
<evidence type="ECO:0000259" key="21">
    <source>
        <dbReference type="PROSITE" id="PS51016"/>
    </source>
</evidence>
<dbReference type="Pfam" id="PF02174">
    <property type="entry name" value="IRS"/>
    <property type="match status" value="1"/>
</dbReference>
<evidence type="ECO:0000256" key="18">
    <source>
        <dbReference type="SAM" id="MobiDB-lite"/>
    </source>
</evidence>
<comment type="function">
    <text evidence="12">2-oxoglutarate-dependent dioxygenase essential for auxin catabolism and maintenance of auxin homeostasis in reproductive organs. Catalyzes the irreversible oxidation of indole-3-acetic acid (IAA) to the biologically inactive 2-oxoindole-3-acetic acid (OxIAA).</text>
</comment>
<dbReference type="InterPro" id="IPR019749">
    <property type="entry name" value="Band_41_domain"/>
</dbReference>
<dbReference type="SMART" id="SM00563">
    <property type="entry name" value="PlsC"/>
    <property type="match status" value="1"/>
</dbReference>
<dbReference type="Pfam" id="PF00373">
    <property type="entry name" value="FERM_M"/>
    <property type="match status" value="1"/>
</dbReference>
<accession>A0A498HTH3</accession>
<feature type="domain" description="Fe2OG dioxygenase" evidence="22">
    <location>
        <begin position="1719"/>
        <end position="1822"/>
    </location>
</feature>
<dbReference type="GO" id="GO:0008017">
    <property type="term" value="F:microtubule binding"/>
    <property type="evidence" value="ECO:0007669"/>
    <property type="project" value="InterPro"/>
</dbReference>
<dbReference type="InterPro" id="IPR035963">
    <property type="entry name" value="FERM_2"/>
</dbReference>
<dbReference type="GO" id="GO:0046872">
    <property type="term" value="F:metal ion binding"/>
    <property type="evidence" value="ECO:0007669"/>
    <property type="project" value="UniProtKB-KW"/>
</dbReference>
<keyword evidence="7" id="KW-0112">Calmodulin-binding</keyword>
<dbReference type="Gene3D" id="1.25.40.530">
    <property type="entry name" value="MyTH4 domain"/>
    <property type="match status" value="1"/>
</dbReference>
<dbReference type="FunFam" id="2.60.120.330:FF:000017">
    <property type="entry name" value="2-oxoglutarate-dependent dioxygenase DAO"/>
    <property type="match status" value="1"/>
</dbReference>
<sequence length="2024" mass="228175">MGRRIMEWAARSDYMGGIPRKMVITAVGGLAKVVVSLLNSTTVHNADTLLRLVRSRPNGVPLVTVSNHMSTMDDPFLWGFKGFPSTDANLARWVLAAEDICFKNSVFSYFFRLGKCIPITRGGGIYQEHMNEALERLSEGSWLHTFPEGKVYQEDAPIRRLKWGAASLIARAPVTPIVLPIVHTGFEQVMPEKFFRGKRPPFPLWNKRIKIIVGEPMELDLPEMRRMATSLSRNTSHSTRGWPSTCPGGLDEAAQKHLYSAISEKIQNVMERLRLFAKMVSLRIFEAQISLSSLSLSPLSVRSIVQSEMTIDLNPSMSQSVRTFSSSNGNEDSTPLHGSAAAAFSNGDDYDSDSSSLAPQTPRTLSMDIPAELAGAIPLIDRFQVEGFLRLMQKQIQSAGKRGFFTKKSVGPQSREKFTFEDMLCYQKDPIPTSLLKINNDVVSRAMKLFQIILKYMGVDSSDRVTPASLDERIELVGKMFKQTLKRTELRDELFAQISKQTRNNPDKQYLIKAWELMYLCSSSMPPSKDIGGYLSEYVHNVAHGVDIDSEVRVLAVNTLNALKRSVKAGPRHTIPGREEIEALLTGRKLTTIVFFLDETFEEITYDMATTVADAVEELAGVIKLSAFSSFSLFECRKVVTGSKSPDPGNEEYIGLDDNKYIGDLLAEFKAAKDRSKGEILHCKLIFKKKLFRELDEAVTDPMFVQLSYVQLQHDYILGNYPVGRDDAAQLSALQILVDIGFQRNPESSTDWNSLLERFLPRQIAITRAKREWEFDILSRYHLMESLTKDDARQQFLRVLRQLPYGNSVFFSVRKIDDPIGLLPGRIILGINKRGVHFFRPVPKEYLHSAELRDIMQFGSSNTAVFFKMRVAGVLHIFQFETKQGEEICVALQTHINDVMLRRYTKARTAASGSTIGDLSNNVKPSDGEVYGKRVQDLSKAVEESQRNADQLLEELREKQKQEAKMQEELESLKQSLASEKQNLTEVRCDHDRLRSSCDEKDKALQAALLEKKSLEARLQNLGNQVAEKSNKTQQVGGNNHKLEDEINLRGEELLAKEKTIRRLSDEKISLEQRLSGLEKTKSVEIDSIEKKFEQERKVLKLQVFELEKKLEGVNQELAGLKSILATKNSEVAELQSSLKELEELREMKEDIDRKNEQTAAILRMQGAQLAEIEALYKEEQLLRKRYFNTIEDMKGKIRVFCRLRPLSEKEVTEKERDAVKSVDEFTIEHPWKDDKLKQHMYDRVFDGNATQEDVFEDTRYLVQSAIDGYNVCIFAYGQTGSGKTYTIYGSETNPGLTPRATAELFKILRRENNKFSFSLKAYMLELYQDTLVDLLLPKNAKRLKLEIKKDSKGMVTVENVTVLSISSHEELKSVIQRGSERRHVSGTQMNEESSRSHLIVSVVIESTNLQTQSVGRGKLSFVDLAGSERIKKSGSSGSQLKEAQSINKSLSALGDVISSLSSGGQHIPYRNHKLTMLMSDSLGGNAKTLMFVNVSPAESNVEESYNSLMYASRVRSIVNDPSKNVSSKEIMRLKKLVAYWKEQAGKRGDDEDLEEIQDERPVKDRDMGAGDEDCKTIPAINLQNFPDEEEYRKLREASETWGCFRLVNHRIPVALMSEMKCVVKSMLELPLEMKKQNKDSLAFTGYIPPSKLNPLFEAFGIYDLASPQAVHGFCSQLDVTSHQREVIEKYAQATCELVVDIGKKLAESLGVANTDFHKGWPCQFRMNKYNFSPASMGSPGLQEHTDSGFLTILQEDEDVGGLEVMNKFGAFVPVHPCPGTLFINLGDFAQVWSNGRLHNVRHRVKCSAASIRVSIATFLSGPKEEAIEAPPELVDSDHPRLYVPFVYDDYRVIEKYAEATSEQVVDIGKKLAESLGVANTDFHKGWPCQFMTNKYNFSPASMGSLGLQEHTDSGFLTILQKDEDVGGLEVVNKLGAFVPVWSNGRLHNVRHRVKCSEASIRVSITTFLSGPKEEAIEAPLELVDSDHPRLYVPFVYDNYRVSKFKLLEKLQADKALALLRIPS</sequence>
<dbReference type="PROSITE" id="PS50057">
    <property type="entry name" value="FERM_3"/>
    <property type="match status" value="1"/>
</dbReference>
<evidence type="ECO:0000259" key="22">
    <source>
        <dbReference type="PROSITE" id="PS51471"/>
    </source>
</evidence>
<evidence type="ECO:0000256" key="10">
    <source>
        <dbReference type="ARBA" id="ARBA00023175"/>
    </source>
</evidence>
<comment type="caution">
    <text evidence="23">The sequence shown here is derived from an EMBL/GenBank/DDBJ whole genome shotgun (WGS) entry which is preliminary data.</text>
</comment>
<dbReference type="InterPro" id="IPR019748">
    <property type="entry name" value="FERM_central"/>
</dbReference>
<dbReference type="InterPro" id="IPR000857">
    <property type="entry name" value="MyTH4_dom"/>
</dbReference>
<keyword evidence="3" id="KW-0963">Cytoplasm</keyword>
<feature type="domain" description="MyTH4" evidence="21">
    <location>
        <begin position="426"/>
        <end position="585"/>
    </location>
</feature>
<dbReference type="GO" id="GO:0005856">
    <property type="term" value="C:cytoskeleton"/>
    <property type="evidence" value="ECO:0007669"/>
    <property type="project" value="UniProtKB-SubCell"/>
</dbReference>
<dbReference type="SUPFAM" id="SSF56821">
    <property type="entry name" value="Prismane protein-like"/>
    <property type="match status" value="1"/>
</dbReference>
<dbReference type="InterPro" id="IPR036961">
    <property type="entry name" value="Kinesin_motor_dom_sf"/>
</dbReference>
<feature type="compositionally biased region" description="Polar residues" evidence="18">
    <location>
        <begin position="318"/>
        <end position="333"/>
    </location>
</feature>
<dbReference type="SMART" id="SM00129">
    <property type="entry name" value="KISc"/>
    <property type="match status" value="1"/>
</dbReference>
<keyword evidence="8" id="KW-0408">Iron</keyword>
<dbReference type="STRING" id="3750.A0A498HTH3"/>
<evidence type="ECO:0000259" key="19">
    <source>
        <dbReference type="PROSITE" id="PS50057"/>
    </source>
</evidence>
<name>A0A498HTH3_MALDO</name>
<dbReference type="CDD" id="cd14473">
    <property type="entry name" value="FERM_B-lobe"/>
    <property type="match status" value="1"/>
</dbReference>
<dbReference type="PROSITE" id="PS51471">
    <property type="entry name" value="FE2OG_OXY"/>
    <property type="match status" value="1"/>
</dbReference>
<feature type="domain" description="FERM" evidence="19">
    <location>
        <begin position="590"/>
        <end position="904"/>
    </location>
</feature>
<keyword evidence="9 17" id="KW-0175">Coiled coil</keyword>
<dbReference type="InterPro" id="IPR001752">
    <property type="entry name" value="Kinesin_motor_dom"/>
</dbReference>
<dbReference type="InterPro" id="IPR005123">
    <property type="entry name" value="Oxoglu/Fe-dep_dioxygenase_dom"/>
</dbReference>
<dbReference type="SUPFAM" id="SSF69593">
    <property type="entry name" value="Glycerol-3-phosphate (1)-acyltransferase"/>
    <property type="match status" value="1"/>
</dbReference>
<evidence type="ECO:0000256" key="6">
    <source>
        <dbReference type="ARBA" id="ARBA00022840"/>
    </source>
</evidence>
<evidence type="ECO:0000256" key="2">
    <source>
        <dbReference type="ARBA" id="ARBA00010899"/>
    </source>
</evidence>
<dbReference type="Pfam" id="PF00784">
    <property type="entry name" value="MyTH4"/>
    <property type="match status" value="1"/>
</dbReference>
<evidence type="ECO:0000313" key="23">
    <source>
        <dbReference type="EMBL" id="RXH74868.1"/>
    </source>
</evidence>
<dbReference type="EMBL" id="RDQH01000341">
    <property type="protein sequence ID" value="RXH74868.1"/>
    <property type="molecule type" value="Genomic_DNA"/>
</dbReference>
<dbReference type="SUPFAM" id="SSF47031">
    <property type="entry name" value="Second domain of FERM"/>
    <property type="match status" value="1"/>
</dbReference>
<organism evidence="23 24">
    <name type="scientific">Malus domestica</name>
    <name type="common">Apple</name>
    <name type="synonym">Pyrus malus</name>
    <dbReference type="NCBI Taxonomy" id="3750"/>
    <lineage>
        <taxon>Eukaryota</taxon>
        <taxon>Viridiplantae</taxon>
        <taxon>Streptophyta</taxon>
        <taxon>Embryophyta</taxon>
        <taxon>Tracheophyta</taxon>
        <taxon>Spermatophyta</taxon>
        <taxon>Magnoliopsida</taxon>
        <taxon>eudicotyledons</taxon>
        <taxon>Gunneridae</taxon>
        <taxon>Pentapetalae</taxon>
        <taxon>rosids</taxon>
        <taxon>fabids</taxon>
        <taxon>Rosales</taxon>
        <taxon>Rosaceae</taxon>
        <taxon>Amygdaloideae</taxon>
        <taxon>Maleae</taxon>
        <taxon>Malus</taxon>
    </lineage>
</organism>
<dbReference type="InterPro" id="IPR011993">
    <property type="entry name" value="PH-like_dom_sf"/>
</dbReference>
<dbReference type="Pfam" id="PF01553">
    <property type="entry name" value="Acyltransferase"/>
    <property type="match status" value="1"/>
</dbReference>
<dbReference type="Gene3D" id="3.10.20.90">
    <property type="entry name" value="Phosphatidylinositol 3-kinase Catalytic Subunit, Chain A, domain 1"/>
    <property type="match status" value="1"/>
</dbReference>
<dbReference type="InterPro" id="IPR027417">
    <property type="entry name" value="P-loop_NTPase"/>
</dbReference>
<dbReference type="SMART" id="SM00139">
    <property type="entry name" value="MyTH4"/>
    <property type="match status" value="1"/>
</dbReference>
<feature type="binding site" evidence="16">
    <location>
        <begin position="1278"/>
        <end position="1285"/>
    </location>
    <ligand>
        <name>ATP</name>
        <dbReference type="ChEBI" id="CHEBI:30616"/>
    </ligand>
</feature>
<dbReference type="InterPro" id="IPR014352">
    <property type="entry name" value="FERM/acyl-CoA-bd_prot_sf"/>
</dbReference>
<evidence type="ECO:0000256" key="7">
    <source>
        <dbReference type="ARBA" id="ARBA00022860"/>
    </source>
</evidence>
<evidence type="ECO:0000256" key="14">
    <source>
        <dbReference type="ARBA" id="ARBA00075899"/>
    </source>
</evidence>
<dbReference type="InterPro" id="IPR002404">
    <property type="entry name" value="IRS_PTB"/>
</dbReference>
<keyword evidence="24" id="KW-1185">Reference proteome</keyword>
<dbReference type="GO" id="GO:0005516">
    <property type="term" value="F:calmodulin binding"/>
    <property type="evidence" value="ECO:0007669"/>
    <property type="project" value="UniProtKB-KW"/>
</dbReference>
<dbReference type="InterPro" id="IPR011254">
    <property type="entry name" value="Prismane-like_sf"/>
</dbReference>
<evidence type="ECO:0000256" key="13">
    <source>
        <dbReference type="ARBA" id="ARBA00074102"/>
    </source>
</evidence>
<dbReference type="Gene3D" id="1.20.80.10">
    <property type="match status" value="1"/>
</dbReference>
<dbReference type="Pfam" id="PF14226">
    <property type="entry name" value="DIOX_N"/>
    <property type="match status" value="1"/>
</dbReference>
<dbReference type="InterPro" id="IPR019821">
    <property type="entry name" value="Kinesin_motor_CS"/>
</dbReference>
<dbReference type="FunFam" id="2.30.29.30:FF:000131">
    <property type="entry name" value="Kinesin-like calmodulin-binding protein (ZWICHEL)"/>
    <property type="match status" value="1"/>
</dbReference>
<dbReference type="SUPFAM" id="SSF52540">
    <property type="entry name" value="P-loop containing nucleoside triphosphate hydrolases"/>
    <property type="match status" value="1"/>
</dbReference>
<feature type="region of interest" description="Disordered" evidence="18">
    <location>
        <begin position="318"/>
        <end position="362"/>
    </location>
</feature>
<proteinExistence type="inferred from homology"/>
<evidence type="ECO:0000259" key="20">
    <source>
        <dbReference type="PROSITE" id="PS50067"/>
    </source>
</evidence>
<dbReference type="PRINTS" id="PR00380">
    <property type="entry name" value="KINESINHEAVY"/>
</dbReference>
<dbReference type="FunFam" id="1.20.80.10:FF:000018">
    <property type="entry name" value="Kinesin-like calmodulin binding protein"/>
    <property type="match status" value="1"/>
</dbReference>
<dbReference type="GO" id="GO:0003777">
    <property type="term" value="F:microtubule motor activity"/>
    <property type="evidence" value="ECO:0007669"/>
    <property type="project" value="InterPro"/>
</dbReference>
<evidence type="ECO:0000256" key="1">
    <source>
        <dbReference type="ARBA" id="ARBA00004245"/>
    </source>
</evidence>
<dbReference type="FunFam" id="3.40.850.10:FF:000041">
    <property type="entry name" value="Kinesin-like calmodulin-binding protein"/>
    <property type="match status" value="1"/>
</dbReference>
<gene>
    <name evidence="23" type="ORF">DVH24_029589</name>
</gene>
<dbReference type="Gene3D" id="6.10.250.760">
    <property type="match status" value="1"/>
</dbReference>
<comment type="similarity">
    <text evidence="2">Belongs to the TRAFAC class myosin-kinesin ATPase superfamily. Kinesin family. KIN-14 subfamily.</text>
</comment>
<keyword evidence="4" id="KW-0479">Metal-binding</keyword>
<dbReference type="PROSITE" id="PS51016">
    <property type="entry name" value="MYTH4"/>
    <property type="match status" value="1"/>
</dbReference>
<dbReference type="GO" id="GO:0016491">
    <property type="term" value="F:oxidoreductase activity"/>
    <property type="evidence" value="ECO:0007669"/>
    <property type="project" value="InterPro"/>
</dbReference>
<dbReference type="GO" id="GO:0005524">
    <property type="term" value="F:ATP binding"/>
    <property type="evidence" value="ECO:0007669"/>
    <property type="project" value="UniProtKB-UniRule"/>
</dbReference>
<evidence type="ECO:0000256" key="3">
    <source>
        <dbReference type="ARBA" id="ARBA00022490"/>
    </source>
</evidence>
<protein>
    <recommendedName>
        <fullName evidence="13">2-oxoglutarate-dependent dioxygenase DAO</fullName>
    </recommendedName>
    <alternativeName>
        <fullName evidence="14">Kinesin-like calmodulin-binding protein</fullName>
    </alternativeName>
    <alternativeName>
        <fullName evidence="15">Protein DIOXYGENASE FOR AUXIN OXIDATION</fullName>
    </alternativeName>
</protein>
<evidence type="ECO:0000313" key="24">
    <source>
        <dbReference type="Proteomes" id="UP000290289"/>
    </source>
</evidence>
<dbReference type="FunFam" id="1.25.40.530:FF:000005">
    <property type="entry name" value="Kinesin-like calmodulin-binding protein (ZWICHEL)"/>
    <property type="match status" value="1"/>
</dbReference>
<dbReference type="Gene3D" id="3.40.850.10">
    <property type="entry name" value="Kinesin motor domain"/>
    <property type="match status" value="1"/>
</dbReference>
<dbReference type="Gene3D" id="2.60.120.330">
    <property type="entry name" value="B-lactam Antibiotic, Isopenicillin N Synthase, Chain"/>
    <property type="match status" value="2"/>
</dbReference>